<sequence length="111" mass="12833">MAKIVRNATWIKDISESEFSGEKACSKIIVCEKKKFQVDQHLETALHIGKVAKMKYAPVQQNVKNAFQNVGAKSDKELFQKDLCQTMMAANIPLRKRQHPRFRSFLQRHCN</sequence>
<dbReference type="PANTHER" id="PTHR32344:SF1">
    <property type="entry name" value="U1-TYPE DOMAIN-CONTAINING PROTEIN"/>
    <property type="match status" value="1"/>
</dbReference>
<organism evidence="1 2">
    <name type="scientific">Diabrotica virgifera virgifera</name>
    <name type="common">western corn rootworm</name>
    <dbReference type="NCBI Taxonomy" id="50390"/>
    <lineage>
        <taxon>Eukaryota</taxon>
        <taxon>Metazoa</taxon>
        <taxon>Ecdysozoa</taxon>
        <taxon>Arthropoda</taxon>
        <taxon>Hexapoda</taxon>
        <taxon>Insecta</taxon>
        <taxon>Pterygota</taxon>
        <taxon>Neoptera</taxon>
        <taxon>Endopterygota</taxon>
        <taxon>Coleoptera</taxon>
        <taxon>Polyphaga</taxon>
        <taxon>Cucujiformia</taxon>
        <taxon>Chrysomeloidea</taxon>
        <taxon>Chrysomelidae</taxon>
        <taxon>Galerucinae</taxon>
        <taxon>Diabroticina</taxon>
        <taxon>Diabroticites</taxon>
        <taxon>Diabrotica</taxon>
    </lineage>
</organism>
<evidence type="ECO:0000313" key="2">
    <source>
        <dbReference type="Proteomes" id="UP001652700"/>
    </source>
</evidence>
<proteinExistence type="predicted"/>
<evidence type="ECO:0000313" key="1">
    <source>
        <dbReference type="EnsemblMetazoa" id="XP_050516062.1"/>
    </source>
</evidence>
<dbReference type="EnsemblMetazoa" id="XM_050660105.1">
    <property type="protein sequence ID" value="XP_050516062.1"/>
    <property type="gene ID" value="LOC126890936"/>
</dbReference>
<dbReference type="PANTHER" id="PTHR32344">
    <property type="entry name" value="U1-TYPE DOMAIN-CONTAINING PROTEIN"/>
    <property type="match status" value="1"/>
</dbReference>
<accession>A0ABM5L0U6</accession>
<protein>
    <submittedName>
        <fullName evidence="1">Uncharacterized protein</fullName>
    </submittedName>
</protein>
<reference evidence="1" key="1">
    <citation type="submission" date="2025-05" db="UniProtKB">
        <authorList>
            <consortium name="EnsemblMetazoa"/>
        </authorList>
    </citation>
    <scope>IDENTIFICATION</scope>
</reference>
<name>A0ABM5L0U6_DIAVI</name>
<keyword evidence="2" id="KW-1185">Reference proteome</keyword>
<dbReference type="Proteomes" id="UP001652700">
    <property type="component" value="Unplaced"/>
</dbReference>
<dbReference type="GeneID" id="126890936"/>
<dbReference type="RefSeq" id="XP_050516062.1">
    <property type="nucleotide sequence ID" value="XM_050660105.1"/>
</dbReference>
<dbReference type="InterPro" id="IPR033375">
    <property type="entry name" value="Cggbp1"/>
</dbReference>